<protein>
    <recommendedName>
        <fullName evidence="4">Surface layer protein A domain-containing protein</fullName>
    </recommendedName>
</protein>
<comment type="caution">
    <text evidence="2">The sequence shown here is derived from an EMBL/GenBank/DDBJ whole genome shotgun (WGS) entry which is preliminary data.</text>
</comment>
<dbReference type="Proteomes" id="UP001377804">
    <property type="component" value="Unassembled WGS sequence"/>
</dbReference>
<proteinExistence type="predicted"/>
<dbReference type="EMBL" id="JAWMWG010000001">
    <property type="protein sequence ID" value="MEJ6347779.1"/>
    <property type="molecule type" value="Genomic_DNA"/>
</dbReference>
<dbReference type="RefSeq" id="WP_339968276.1">
    <property type="nucleotide sequence ID" value="NZ_JAWMWG010000001.1"/>
</dbReference>
<evidence type="ECO:0000313" key="2">
    <source>
        <dbReference type="EMBL" id="MEJ6347779.1"/>
    </source>
</evidence>
<feature type="signal peptide" evidence="1">
    <location>
        <begin position="1"/>
        <end position="31"/>
    </location>
</feature>
<name>A0ABU8SEP9_9LACO</name>
<evidence type="ECO:0000313" key="3">
    <source>
        <dbReference type="Proteomes" id="UP001377804"/>
    </source>
</evidence>
<keyword evidence="3" id="KW-1185">Reference proteome</keyword>
<feature type="chain" id="PRO_5046081122" description="Surface layer protein A domain-containing protein" evidence="1">
    <location>
        <begin position="32"/>
        <end position="188"/>
    </location>
</feature>
<sequence length="188" mass="21349">MHHNYRKLLGLIASALLAVSVAGLFTSAVEANDEQQSTTSIEPQLQSSTIHYFNGYGARIWELTAAGMVPSDKVQLNNYYIPYYGDYQMIDGIKYLHLANPYQNYWVQAQYLQNPADIAETPAHGKVLAGNVPYGIFLRDSLGNMTEQIIEPGTTWRVFATKTFFGHTYYKLGTDQQWLEDTYVKLYN</sequence>
<organism evidence="2 3">
    <name type="scientific">Holzapfeliella saturejae</name>
    <dbReference type="NCBI Taxonomy" id="3082953"/>
    <lineage>
        <taxon>Bacteria</taxon>
        <taxon>Bacillati</taxon>
        <taxon>Bacillota</taxon>
        <taxon>Bacilli</taxon>
        <taxon>Lactobacillales</taxon>
        <taxon>Lactobacillaceae</taxon>
        <taxon>Holzapfeliella</taxon>
    </lineage>
</organism>
<reference evidence="2 3" key="1">
    <citation type="submission" date="2023-10" db="EMBL/GenBank/DDBJ databases">
        <title>Holzapfeliella saturejae sp. nov. isolated from Satureja montana flowers.</title>
        <authorList>
            <person name="Alcantara C."/>
            <person name="Zuniga M."/>
            <person name="Landete J.M."/>
            <person name="Monedero V."/>
        </authorList>
    </citation>
    <scope>NUCLEOTIDE SEQUENCE [LARGE SCALE GENOMIC DNA]</scope>
    <source>
        <strain evidence="2 3">He02</strain>
    </source>
</reference>
<evidence type="ECO:0008006" key="4">
    <source>
        <dbReference type="Google" id="ProtNLM"/>
    </source>
</evidence>
<accession>A0ABU8SEP9</accession>
<gene>
    <name evidence="2" type="ORF">R4Y45_00690</name>
</gene>
<keyword evidence="1" id="KW-0732">Signal</keyword>
<evidence type="ECO:0000256" key="1">
    <source>
        <dbReference type="SAM" id="SignalP"/>
    </source>
</evidence>